<dbReference type="GeneTree" id="ENSGT01120000271815"/>
<accession>A0A7N9D2I8</accession>
<feature type="chain" id="PRO_5031526546" description="Secreted protein" evidence="1">
    <location>
        <begin position="22"/>
        <end position="130"/>
    </location>
</feature>
<dbReference type="Ensembl" id="ENSMFAT00000093721.1">
    <property type="protein sequence ID" value="ENSMFAP00000056392.1"/>
    <property type="gene ID" value="ENSMFAG00000053614.1"/>
</dbReference>
<evidence type="ECO:0000313" key="3">
    <source>
        <dbReference type="Proteomes" id="UP000233100"/>
    </source>
</evidence>
<feature type="signal peptide" evidence="1">
    <location>
        <begin position="1"/>
        <end position="21"/>
    </location>
</feature>
<dbReference type="PRINTS" id="PR02045">
    <property type="entry name" value="F138DOMAIN"/>
</dbReference>
<reference evidence="2 3" key="1">
    <citation type="submission" date="2013-03" db="EMBL/GenBank/DDBJ databases">
        <authorList>
            <person name="Warren W."/>
            <person name="Wilson R.K."/>
        </authorList>
    </citation>
    <scope>NUCLEOTIDE SEQUENCE</scope>
</reference>
<dbReference type="AlphaFoldDB" id="A0A7N9D2I8"/>
<dbReference type="PANTHER" id="PTHR12138">
    <property type="entry name" value="PRIMATE-EXPANDED PROTEIN FAMILY"/>
    <property type="match status" value="1"/>
</dbReference>
<organism evidence="2 3">
    <name type="scientific">Macaca fascicularis</name>
    <name type="common">Crab-eating macaque</name>
    <name type="synonym">Cynomolgus monkey</name>
    <dbReference type="NCBI Taxonomy" id="9541"/>
    <lineage>
        <taxon>Eukaryota</taxon>
        <taxon>Metazoa</taxon>
        <taxon>Chordata</taxon>
        <taxon>Craniata</taxon>
        <taxon>Vertebrata</taxon>
        <taxon>Euteleostomi</taxon>
        <taxon>Mammalia</taxon>
        <taxon>Eutheria</taxon>
        <taxon>Euarchontoglires</taxon>
        <taxon>Primates</taxon>
        <taxon>Haplorrhini</taxon>
        <taxon>Catarrhini</taxon>
        <taxon>Cercopithecidae</taxon>
        <taxon>Cercopithecinae</taxon>
        <taxon>Macaca</taxon>
    </lineage>
</organism>
<reference evidence="2" key="3">
    <citation type="submission" date="2025-09" db="UniProtKB">
        <authorList>
            <consortium name="Ensembl"/>
        </authorList>
    </citation>
    <scope>IDENTIFICATION</scope>
</reference>
<keyword evidence="3" id="KW-1185">Reference proteome</keyword>
<evidence type="ECO:0000256" key="1">
    <source>
        <dbReference type="SAM" id="SignalP"/>
    </source>
</evidence>
<evidence type="ECO:0000313" key="2">
    <source>
        <dbReference type="Ensembl" id="ENSMFAP00000056392.1"/>
    </source>
</evidence>
<dbReference type="Proteomes" id="UP000233100">
    <property type="component" value="Chromosome 4"/>
</dbReference>
<reference evidence="2" key="2">
    <citation type="submission" date="2025-08" db="UniProtKB">
        <authorList>
            <consortium name="Ensembl"/>
        </authorList>
    </citation>
    <scope>IDENTIFICATION</scope>
</reference>
<name>A0A7N9D2I8_MACFA</name>
<sequence length="130" mass="14578">FFFFFFLRQVLILLPRLGCNGTITAHFSLDLPGSGNPPTSASHVAETIDTCHHAWLIFLFFVEIGFHHVAQACLEFLGSSDLPILTSQTAGIIGMSHCAWPRGKCLSLFGKTSKEHREIKLFHIAHQWKN</sequence>
<evidence type="ECO:0008006" key="4">
    <source>
        <dbReference type="Google" id="ProtNLM"/>
    </source>
</evidence>
<proteinExistence type="predicted"/>
<dbReference type="PANTHER" id="PTHR12138:SF162">
    <property type="entry name" value="CHROMOSOME UNDETERMINED SCAFFOLD_275, WHOLE GENOME SHOTGUN SEQUENCE"/>
    <property type="match status" value="1"/>
</dbReference>
<keyword evidence="1" id="KW-0732">Signal</keyword>
<protein>
    <recommendedName>
        <fullName evidence="4">Secreted protein</fullName>
    </recommendedName>
</protein>